<dbReference type="Pfam" id="PF20153">
    <property type="entry name" value="DUF6535"/>
    <property type="match status" value="1"/>
</dbReference>
<dbReference type="AlphaFoldDB" id="A0A8H4QZE0"/>
<name>A0A8H4QZE0_9AGAR</name>
<protein>
    <recommendedName>
        <fullName evidence="3">DUF6535 domain-containing protein</fullName>
    </recommendedName>
</protein>
<accession>A0A8H4QZE0</accession>
<dbReference type="InterPro" id="IPR016024">
    <property type="entry name" value="ARM-type_fold"/>
</dbReference>
<feature type="region of interest" description="Disordered" evidence="1">
    <location>
        <begin position="230"/>
        <end position="249"/>
    </location>
</feature>
<dbReference type="InterPro" id="IPR011989">
    <property type="entry name" value="ARM-like"/>
</dbReference>
<reference evidence="4 5" key="1">
    <citation type="submission" date="2019-12" db="EMBL/GenBank/DDBJ databases">
        <authorList>
            <person name="Floudas D."/>
            <person name="Bentzer J."/>
            <person name="Ahren D."/>
            <person name="Johansson T."/>
            <person name="Persson P."/>
            <person name="Tunlid A."/>
        </authorList>
    </citation>
    <scope>NUCLEOTIDE SEQUENCE [LARGE SCALE GENOMIC DNA]</scope>
    <source>
        <strain evidence="4 5">CBS 102.39</strain>
    </source>
</reference>
<keyword evidence="2" id="KW-1133">Transmembrane helix</keyword>
<dbReference type="SUPFAM" id="SSF48371">
    <property type="entry name" value="ARM repeat"/>
    <property type="match status" value="1"/>
</dbReference>
<sequence length="778" mass="87861">MKFDTAVVDSSNRNIDVLLVFTGLFSAVLTTFIIQAYQLLLPNPLDATNLLIMQFIHSQMNNETATPQMSIPASNSDDGPTMLELRWVNGLWFAALACSLSAALFSMLAKQWLQAPPNFSGSPRQRARQRQRRHMQMQAWHVLPVINALPLLLHATLLLFFAGLLVLLWTGNHAITIATSGIVALVFACYFALMMLSLLYPDCPYQHPISEQLRHWIDWRRRGGNIVLGGSNSRRRSDSATYRETNPPSQVDPNDLVDACSLIWLLEKCPNPSATAMALQAIAGLPRNFTAFHLLRKAGAINLVLREFRACFHRDSTLDSHWYVTDPEKAEKYCRAWMRLSYRTPENWPFDLLKPLEALQAVDGPSYIKVTAACTRAVISAESRDGRPLILSYLGRCTKDPLHFSHEMQCWLIDTFLQCSLFSRMRFRPKEHIVKEAIPILVHLLHFTKRTRASHVRSAVGLSLSYLTGGSADLALFEDEELRKDRFYELIIPSLSTIINDPAQYGADKTVLDLIAKEFSMLTSLAFSSEQLAQQPKRSEMIRPIAQRGLWKLFADAHIKHLPSDVLSSVLQVMYPPAMLPRSEHPQFVKSLLSTLSAATETTVMVGALRLLEPLFLNRHPAVLDVFIQGDGISSLLRVARLAETGQRRLQLDCIRNICLFIRVVTECFFSDVSVLGTVQATKDDQFDYIFQSEFLMTLNKVVTVRRWWLPEVADIWMPALVELCKIRPGEAVWQIVVPTLRKFAEANDGKHGCLQLMSDLENMQMLIAPTDGESGEE</sequence>
<evidence type="ECO:0000256" key="2">
    <source>
        <dbReference type="SAM" id="Phobius"/>
    </source>
</evidence>
<gene>
    <name evidence="4" type="ORF">D9613_000175</name>
</gene>
<feature type="compositionally biased region" description="Polar residues" evidence="1">
    <location>
        <begin position="239"/>
        <end position="249"/>
    </location>
</feature>
<feature type="transmembrane region" description="Helical" evidence="2">
    <location>
        <begin position="90"/>
        <end position="109"/>
    </location>
</feature>
<evidence type="ECO:0000313" key="5">
    <source>
        <dbReference type="Proteomes" id="UP000521872"/>
    </source>
</evidence>
<dbReference type="Proteomes" id="UP000521872">
    <property type="component" value="Unassembled WGS sequence"/>
</dbReference>
<feature type="domain" description="DUF6535" evidence="3">
    <location>
        <begin position="2"/>
        <end position="170"/>
    </location>
</feature>
<comment type="caution">
    <text evidence="4">The sequence shown here is derived from an EMBL/GenBank/DDBJ whole genome shotgun (WGS) entry which is preliminary data.</text>
</comment>
<evidence type="ECO:0000256" key="1">
    <source>
        <dbReference type="SAM" id="MobiDB-lite"/>
    </source>
</evidence>
<keyword evidence="2" id="KW-0812">Transmembrane</keyword>
<proteinExistence type="predicted"/>
<evidence type="ECO:0000259" key="3">
    <source>
        <dbReference type="Pfam" id="PF20153"/>
    </source>
</evidence>
<organism evidence="4 5">
    <name type="scientific">Agrocybe pediades</name>
    <dbReference type="NCBI Taxonomy" id="84607"/>
    <lineage>
        <taxon>Eukaryota</taxon>
        <taxon>Fungi</taxon>
        <taxon>Dikarya</taxon>
        <taxon>Basidiomycota</taxon>
        <taxon>Agaricomycotina</taxon>
        <taxon>Agaricomycetes</taxon>
        <taxon>Agaricomycetidae</taxon>
        <taxon>Agaricales</taxon>
        <taxon>Agaricineae</taxon>
        <taxon>Strophariaceae</taxon>
        <taxon>Agrocybe</taxon>
    </lineage>
</organism>
<keyword evidence="5" id="KW-1185">Reference proteome</keyword>
<feature type="transmembrane region" description="Helical" evidence="2">
    <location>
        <begin position="17"/>
        <end position="40"/>
    </location>
</feature>
<keyword evidence="2" id="KW-0472">Membrane</keyword>
<dbReference type="EMBL" id="JAACJL010000015">
    <property type="protein sequence ID" value="KAF4620420.1"/>
    <property type="molecule type" value="Genomic_DNA"/>
</dbReference>
<dbReference type="InterPro" id="IPR045338">
    <property type="entry name" value="DUF6535"/>
</dbReference>
<feature type="transmembrane region" description="Helical" evidence="2">
    <location>
        <begin position="139"/>
        <end position="169"/>
    </location>
</feature>
<feature type="transmembrane region" description="Helical" evidence="2">
    <location>
        <begin position="175"/>
        <end position="200"/>
    </location>
</feature>
<evidence type="ECO:0000313" key="4">
    <source>
        <dbReference type="EMBL" id="KAF4620420.1"/>
    </source>
</evidence>
<dbReference type="Gene3D" id="1.25.10.10">
    <property type="entry name" value="Leucine-rich Repeat Variant"/>
    <property type="match status" value="1"/>
</dbReference>